<dbReference type="SUPFAM" id="SSF51556">
    <property type="entry name" value="Metallo-dependent hydrolases"/>
    <property type="match status" value="1"/>
</dbReference>
<dbReference type="Gene3D" id="3.20.20.140">
    <property type="entry name" value="Metal-dependent hydrolases"/>
    <property type="match status" value="1"/>
</dbReference>
<dbReference type="CDD" id="cd01298">
    <property type="entry name" value="ATZ_TRZ_like"/>
    <property type="match status" value="1"/>
</dbReference>
<feature type="domain" description="Amidohydrolase-related" evidence="3">
    <location>
        <begin position="67"/>
        <end position="437"/>
    </location>
</feature>
<comment type="caution">
    <text evidence="4">The sequence shown here is derived from an EMBL/GenBank/DDBJ whole genome shotgun (WGS) entry which is preliminary data.</text>
</comment>
<dbReference type="InterPro" id="IPR050287">
    <property type="entry name" value="MTA/SAH_deaminase"/>
</dbReference>
<evidence type="ECO:0000313" key="5">
    <source>
        <dbReference type="Proteomes" id="UP001147830"/>
    </source>
</evidence>
<accession>A0A9X2WJ98</accession>
<dbReference type="AlphaFoldDB" id="A0A9X2WJ98"/>
<dbReference type="NCBIfam" id="NF009059">
    <property type="entry name" value="PRK12393.1"/>
    <property type="match status" value="1"/>
</dbReference>
<dbReference type="PANTHER" id="PTHR43794">
    <property type="entry name" value="AMINOHYDROLASE SSNA-RELATED"/>
    <property type="match status" value="1"/>
</dbReference>
<keyword evidence="2" id="KW-0378">Hydrolase</keyword>
<name>A0A9X2WJ98_9GAMM</name>
<evidence type="ECO:0000256" key="2">
    <source>
        <dbReference type="ARBA" id="ARBA00022801"/>
    </source>
</evidence>
<dbReference type="SUPFAM" id="SSF51338">
    <property type="entry name" value="Composite domain of metallo-dependent hydrolases"/>
    <property type="match status" value="1"/>
</dbReference>
<keyword evidence="5" id="KW-1185">Reference proteome</keyword>
<dbReference type="InterPro" id="IPR032466">
    <property type="entry name" value="Metal_Hydrolase"/>
</dbReference>
<organism evidence="4 5">
    <name type="scientific">Thalassolituus pacificus</name>
    <dbReference type="NCBI Taxonomy" id="2975440"/>
    <lineage>
        <taxon>Bacteria</taxon>
        <taxon>Pseudomonadati</taxon>
        <taxon>Pseudomonadota</taxon>
        <taxon>Gammaproteobacteria</taxon>
        <taxon>Oceanospirillales</taxon>
        <taxon>Oceanospirillaceae</taxon>
        <taxon>Thalassolituus</taxon>
    </lineage>
</organism>
<reference evidence="4" key="1">
    <citation type="journal article" date="2022" name="Front. Microbiol.">
        <title>Genome-based taxonomic rearrangement of Oceanobacter-related bacteria including the description of Thalassolituus hydrocarbonoclasticus sp. nov. and Thalassolituus pacificus sp. nov. and emended description of the genus Thalassolituus.</title>
        <authorList>
            <person name="Dong C."/>
            <person name="Wei L."/>
            <person name="Wang J."/>
            <person name="Lai Q."/>
            <person name="Huang Z."/>
            <person name="Shao Z."/>
        </authorList>
    </citation>
    <scope>NUCLEOTIDE SEQUENCE</scope>
    <source>
        <strain evidence="4">59MF3M-4</strain>
    </source>
</reference>
<dbReference type="InterPro" id="IPR006680">
    <property type="entry name" value="Amidohydro-rel"/>
</dbReference>
<protein>
    <submittedName>
        <fullName evidence="4">Amidohydrolase family protein</fullName>
    </submittedName>
</protein>
<comment type="similarity">
    <text evidence="1">Belongs to the metallo-dependent hydrolases superfamily. ATZ/TRZ family.</text>
</comment>
<dbReference type="Gene3D" id="2.30.40.10">
    <property type="entry name" value="Urease, subunit C, domain 1"/>
    <property type="match status" value="1"/>
</dbReference>
<dbReference type="RefSeq" id="WP_260977980.1">
    <property type="nucleotide sequence ID" value="NZ_JAOANI010000032.1"/>
</dbReference>
<dbReference type="Pfam" id="PF01979">
    <property type="entry name" value="Amidohydro_1"/>
    <property type="match status" value="1"/>
</dbReference>
<dbReference type="GO" id="GO:0016810">
    <property type="term" value="F:hydrolase activity, acting on carbon-nitrogen (but not peptide) bonds"/>
    <property type="evidence" value="ECO:0007669"/>
    <property type="project" value="InterPro"/>
</dbReference>
<evidence type="ECO:0000259" key="3">
    <source>
        <dbReference type="Pfam" id="PF01979"/>
    </source>
</evidence>
<dbReference type="PANTHER" id="PTHR43794:SF11">
    <property type="entry name" value="AMIDOHYDROLASE-RELATED DOMAIN-CONTAINING PROTEIN"/>
    <property type="match status" value="1"/>
</dbReference>
<proteinExistence type="inferred from homology"/>
<dbReference type="EMBL" id="JAOANI010000032">
    <property type="protein sequence ID" value="MCT7361154.1"/>
    <property type="molecule type" value="Genomic_DNA"/>
</dbReference>
<gene>
    <name evidence="4" type="ORF">NYR02_19205</name>
</gene>
<evidence type="ECO:0000313" key="4">
    <source>
        <dbReference type="EMBL" id="MCT7361154.1"/>
    </source>
</evidence>
<sequence length="468" mass="50664">MNTLIRNARAIYCAPESHTRHESQISVNNSNPAVPTDIRIRDGVITEIGNQLLPTDDEQVIDASGCVVWPGLVNTHHHLAQSVLKGVPEGLNQALGDWLGSVPYRFWPKISPQLMYHAARLGLYELLRSGATTCADHHYLYHAGSSPEVEDAVWAAADELGIRLVLCRGSATVQGSHKGMLKHGIQPENVELVMQRMERSYRQYHQAGDNAMRRLVVAPTSLVHSATADDLRTLAVWARERQLKLHSHLLEVSFDDIQAQEKYGQRAIDYAASCDWLGKDVWFAHLVKSDEYTIQQLAASGTGIAHCPTSNCRLGSGIAPALAMEQAGMNITLGVDGSASAESGSMIQELNLAWLLHRAVNGADATQAEQIIRWGSHNGAQLLGLNNCGDIAVGRAADLVLYDIDSPRFAGVHSAVIAPLLCAEPVKVKYSLINGRVVVNNGQVCGLDEAELVAEVLAGVADLLRNAG</sequence>
<dbReference type="Proteomes" id="UP001147830">
    <property type="component" value="Unassembled WGS sequence"/>
</dbReference>
<dbReference type="InterPro" id="IPR011059">
    <property type="entry name" value="Metal-dep_hydrolase_composite"/>
</dbReference>
<reference evidence="4" key="2">
    <citation type="submission" date="2022-08" db="EMBL/GenBank/DDBJ databases">
        <authorList>
            <person name="Dong C."/>
        </authorList>
    </citation>
    <scope>NUCLEOTIDE SEQUENCE</scope>
    <source>
        <strain evidence="4">59MF3M-4</strain>
    </source>
</reference>
<evidence type="ECO:0000256" key="1">
    <source>
        <dbReference type="ARBA" id="ARBA00006745"/>
    </source>
</evidence>